<organism evidence="2 3">
    <name type="scientific">Kitasatospora cathayae</name>
    <dbReference type="NCBI Taxonomy" id="3004092"/>
    <lineage>
        <taxon>Bacteria</taxon>
        <taxon>Bacillati</taxon>
        <taxon>Actinomycetota</taxon>
        <taxon>Actinomycetes</taxon>
        <taxon>Kitasatosporales</taxon>
        <taxon>Streptomycetaceae</taxon>
        <taxon>Kitasatospora</taxon>
    </lineage>
</organism>
<dbReference type="EMBL" id="CP115450">
    <property type="protein sequence ID" value="WBP84566.1"/>
    <property type="molecule type" value="Genomic_DNA"/>
</dbReference>
<name>A0ABY7PW14_9ACTN</name>
<protein>
    <submittedName>
        <fullName evidence="2">Uncharacterized protein</fullName>
    </submittedName>
</protein>
<sequence length="180" mass="19293">MPTGRAHRVAGFLGEAGHRVQRRPGVDRAHVQREAALVGHFAAQVERQHADVVHVDLGAQAVDPTSVHLHRLPRAADRAPVALDGSLRGALADQPAVQQFGDQVRDGGLGQPGVLRDPGPRARSLVAQQPQHQAQIGPPGGGPVPRDGRSRHGQVPYARAVRRLVHGCPSLLSCMWRKAY</sequence>
<keyword evidence="3" id="KW-1185">Reference proteome</keyword>
<dbReference type="Proteomes" id="UP001212821">
    <property type="component" value="Chromosome"/>
</dbReference>
<proteinExistence type="predicted"/>
<accession>A0ABY7PW14</accession>
<feature type="compositionally biased region" description="Low complexity" evidence="1">
    <location>
        <begin position="128"/>
        <end position="137"/>
    </location>
</feature>
<evidence type="ECO:0000313" key="2">
    <source>
        <dbReference type="EMBL" id="WBP84566.1"/>
    </source>
</evidence>
<feature type="region of interest" description="Disordered" evidence="1">
    <location>
        <begin position="116"/>
        <end position="153"/>
    </location>
</feature>
<reference evidence="3" key="1">
    <citation type="submission" date="2022-12" db="EMBL/GenBank/DDBJ databases">
        <authorList>
            <person name="Mo P."/>
        </authorList>
    </citation>
    <scope>NUCLEOTIDE SEQUENCE [LARGE SCALE GENOMIC DNA]</scope>
    <source>
        <strain evidence="3">HUAS 3-15</strain>
    </source>
</reference>
<evidence type="ECO:0000256" key="1">
    <source>
        <dbReference type="SAM" id="MobiDB-lite"/>
    </source>
</evidence>
<evidence type="ECO:0000313" key="3">
    <source>
        <dbReference type="Proteomes" id="UP001212821"/>
    </source>
</evidence>
<gene>
    <name evidence="2" type="ORF">O1G21_00950</name>
</gene>